<evidence type="ECO:0000256" key="1">
    <source>
        <dbReference type="SAM" id="MobiDB-lite"/>
    </source>
</evidence>
<dbReference type="Proteomes" id="UP001141806">
    <property type="component" value="Unassembled WGS sequence"/>
</dbReference>
<proteinExistence type="predicted"/>
<accession>A0A9Q0QVW6</accession>
<dbReference type="EMBL" id="JAMYWD010000004">
    <property type="protein sequence ID" value="KAJ4973695.1"/>
    <property type="molecule type" value="Genomic_DNA"/>
</dbReference>
<protein>
    <submittedName>
        <fullName evidence="2">Uncharacterized protein</fullName>
    </submittedName>
</protein>
<comment type="caution">
    <text evidence="2">The sequence shown here is derived from an EMBL/GenBank/DDBJ whole genome shotgun (WGS) entry which is preliminary data.</text>
</comment>
<organism evidence="2 3">
    <name type="scientific">Protea cynaroides</name>
    <dbReference type="NCBI Taxonomy" id="273540"/>
    <lineage>
        <taxon>Eukaryota</taxon>
        <taxon>Viridiplantae</taxon>
        <taxon>Streptophyta</taxon>
        <taxon>Embryophyta</taxon>
        <taxon>Tracheophyta</taxon>
        <taxon>Spermatophyta</taxon>
        <taxon>Magnoliopsida</taxon>
        <taxon>Proteales</taxon>
        <taxon>Proteaceae</taxon>
        <taxon>Protea</taxon>
    </lineage>
</organism>
<evidence type="ECO:0000313" key="2">
    <source>
        <dbReference type="EMBL" id="KAJ4973695.1"/>
    </source>
</evidence>
<sequence length="124" mass="13090">MALLSLIFPSALCKTATPTTLNVGRRGGGSSEEGVVRIRVKVEDRLSSGSGGSAVVDIEDTGLQMVDSGDSYFLDDEYHHGCMDGGGAVDGVQSEDDDGSDNGGTYCRPPTPRSCRALFLWVWS</sequence>
<keyword evidence="3" id="KW-1185">Reference proteome</keyword>
<gene>
    <name evidence="2" type="ORF">NE237_006869</name>
</gene>
<evidence type="ECO:0000313" key="3">
    <source>
        <dbReference type="Proteomes" id="UP001141806"/>
    </source>
</evidence>
<name>A0A9Q0QVW6_9MAGN</name>
<dbReference type="OrthoDB" id="1816587at2759"/>
<reference evidence="2" key="1">
    <citation type="journal article" date="2023" name="Plant J.">
        <title>The genome of the king protea, Protea cynaroides.</title>
        <authorList>
            <person name="Chang J."/>
            <person name="Duong T.A."/>
            <person name="Schoeman C."/>
            <person name="Ma X."/>
            <person name="Roodt D."/>
            <person name="Barker N."/>
            <person name="Li Z."/>
            <person name="Van de Peer Y."/>
            <person name="Mizrachi E."/>
        </authorList>
    </citation>
    <scope>NUCLEOTIDE SEQUENCE</scope>
    <source>
        <tissue evidence="2">Young leaves</tissue>
    </source>
</reference>
<dbReference type="AlphaFoldDB" id="A0A9Q0QVW6"/>
<feature type="region of interest" description="Disordered" evidence="1">
    <location>
        <begin position="85"/>
        <end position="107"/>
    </location>
</feature>